<dbReference type="KEGG" id="cvn:111129424"/>
<dbReference type="Proteomes" id="UP000694844">
    <property type="component" value="Chromosome 4"/>
</dbReference>
<name>A0A8B8DUD9_CRAVI</name>
<dbReference type="RefSeq" id="XP_022331505.1">
    <property type="nucleotide sequence ID" value="XM_022475797.1"/>
</dbReference>
<keyword evidence="2" id="KW-1185">Reference proteome</keyword>
<dbReference type="AlphaFoldDB" id="A0A8B8DUD9"/>
<feature type="domain" description="WSC" evidence="1">
    <location>
        <begin position="1"/>
        <end position="74"/>
    </location>
</feature>
<proteinExistence type="predicted"/>
<accession>A0A8B8DUD9</accession>
<organism evidence="2 3">
    <name type="scientific">Crassostrea virginica</name>
    <name type="common">Eastern oyster</name>
    <dbReference type="NCBI Taxonomy" id="6565"/>
    <lineage>
        <taxon>Eukaryota</taxon>
        <taxon>Metazoa</taxon>
        <taxon>Spiralia</taxon>
        <taxon>Lophotrochozoa</taxon>
        <taxon>Mollusca</taxon>
        <taxon>Bivalvia</taxon>
        <taxon>Autobranchia</taxon>
        <taxon>Pteriomorphia</taxon>
        <taxon>Ostreida</taxon>
        <taxon>Ostreoidea</taxon>
        <taxon>Ostreidae</taxon>
        <taxon>Crassostrea</taxon>
    </lineage>
</organism>
<dbReference type="Pfam" id="PF01822">
    <property type="entry name" value="WSC"/>
    <property type="match status" value="1"/>
</dbReference>
<protein>
    <submittedName>
        <fullName evidence="3">Uncharacterized protein LOC111129424</fullName>
    </submittedName>
</protein>
<dbReference type="PROSITE" id="PS51212">
    <property type="entry name" value="WSC"/>
    <property type="match status" value="1"/>
</dbReference>
<evidence type="ECO:0000313" key="3">
    <source>
        <dbReference type="RefSeq" id="XP_022331505.1"/>
    </source>
</evidence>
<dbReference type="OrthoDB" id="6157440at2759"/>
<evidence type="ECO:0000313" key="2">
    <source>
        <dbReference type="Proteomes" id="UP000694844"/>
    </source>
</evidence>
<sequence length="190" mass="21248">MENLNDNGGSNNVTQCARFCGDDRRWIGLMSRFCYCLADRIDSTLEKSSCSTPCPGDRLDTCGGDQAMSIYKLLDEIETSGNIVNETMSDVQRCGYLTKDGTTISWKSTTARKEKWFFVKTGQRVQRICFSIQDSPRLGDGKYSLSGTKMDVAVVTKDDINKSPIDKLPANLQVWTALYRHDLNTGPMQT</sequence>
<dbReference type="GeneID" id="111129424"/>
<evidence type="ECO:0000259" key="1">
    <source>
        <dbReference type="PROSITE" id="PS51212"/>
    </source>
</evidence>
<gene>
    <name evidence="3" type="primary">LOC111129424</name>
</gene>
<reference evidence="3" key="1">
    <citation type="submission" date="2025-08" db="UniProtKB">
        <authorList>
            <consortium name="RefSeq"/>
        </authorList>
    </citation>
    <scope>IDENTIFICATION</scope>
    <source>
        <tissue evidence="3">Whole sample</tissue>
    </source>
</reference>
<dbReference type="InterPro" id="IPR002889">
    <property type="entry name" value="WSC_carb-bd"/>
</dbReference>